<name>A0A371RKZ7_9PROT</name>
<dbReference type="InterPro" id="IPR036271">
    <property type="entry name" value="Tet_transcr_reg_TetR-rel_C_sf"/>
</dbReference>
<gene>
    <name evidence="7" type="ORF">DX908_13165</name>
</gene>
<evidence type="ECO:0000256" key="3">
    <source>
        <dbReference type="ARBA" id="ARBA00023125"/>
    </source>
</evidence>
<organism evidence="7 8">
    <name type="scientific">Parvularcula marina</name>
    <dbReference type="NCBI Taxonomy" id="2292771"/>
    <lineage>
        <taxon>Bacteria</taxon>
        <taxon>Pseudomonadati</taxon>
        <taxon>Pseudomonadota</taxon>
        <taxon>Alphaproteobacteria</taxon>
        <taxon>Parvularculales</taxon>
        <taxon>Parvularculaceae</taxon>
        <taxon>Parvularcula</taxon>
    </lineage>
</organism>
<dbReference type="FunCoup" id="A0A371RKZ7">
    <property type="interactions" value="123"/>
</dbReference>
<evidence type="ECO:0000256" key="1">
    <source>
        <dbReference type="ARBA" id="ARBA00022491"/>
    </source>
</evidence>
<dbReference type="InterPro" id="IPR001647">
    <property type="entry name" value="HTH_TetR"/>
</dbReference>
<dbReference type="EMBL" id="QUQO01000001">
    <property type="protein sequence ID" value="RFB06133.1"/>
    <property type="molecule type" value="Genomic_DNA"/>
</dbReference>
<keyword evidence="1" id="KW-0678">Repressor</keyword>
<dbReference type="Pfam" id="PF13977">
    <property type="entry name" value="TetR_C_6"/>
    <property type="match status" value="1"/>
</dbReference>
<dbReference type="InterPro" id="IPR009057">
    <property type="entry name" value="Homeodomain-like_sf"/>
</dbReference>
<dbReference type="InParanoid" id="A0A371RKZ7"/>
<keyword evidence="2" id="KW-0805">Transcription regulation</keyword>
<feature type="domain" description="HTH tetR-type" evidence="6">
    <location>
        <begin position="12"/>
        <end position="72"/>
    </location>
</feature>
<dbReference type="Proteomes" id="UP000264589">
    <property type="component" value="Unassembled WGS sequence"/>
</dbReference>
<evidence type="ECO:0000256" key="5">
    <source>
        <dbReference type="PROSITE-ProRule" id="PRU00335"/>
    </source>
</evidence>
<evidence type="ECO:0000256" key="4">
    <source>
        <dbReference type="ARBA" id="ARBA00023163"/>
    </source>
</evidence>
<proteinExistence type="predicted"/>
<sequence>MGKSSLMTAEPVTRQDQVLQAAARCFVEEGFHGASMSRIAKAAGMSPGHIYHYFESKEAIISDIVRREEIDARAFFDQFRECSPSELISNLMSCVEEGVQSNTDTFHSVLMLEILAEAARSSKVMTIVQEVDKELRDNFANTLKERLDLEDAHGRVEVMFALFTGLAIRIIRNPGLDRTRITHHMRQVLSNLLTQSNEDEREHLSVASNA</sequence>
<dbReference type="Pfam" id="PF00440">
    <property type="entry name" value="TetR_N"/>
    <property type="match status" value="1"/>
</dbReference>
<keyword evidence="3 5" id="KW-0238">DNA-binding</keyword>
<keyword evidence="8" id="KW-1185">Reference proteome</keyword>
<evidence type="ECO:0000256" key="2">
    <source>
        <dbReference type="ARBA" id="ARBA00023015"/>
    </source>
</evidence>
<dbReference type="GO" id="GO:0003677">
    <property type="term" value="F:DNA binding"/>
    <property type="evidence" value="ECO:0007669"/>
    <property type="project" value="UniProtKB-UniRule"/>
</dbReference>
<dbReference type="Gene3D" id="1.10.357.10">
    <property type="entry name" value="Tetracycline Repressor, domain 2"/>
    <property type="match status" value="1"/>
</dbReference>
<reference evidence="7 8" key="1">
    <citation type="submission" date="2018-08" db="EMBL/GenBank/DDBJ databases">
        <title>Parvularcula sp. SM1705, isolated from surface water of the South Sea China.</title>
        <authorList>
            <person name="Sun L."/>
        </authorList>
    </citation>
    <scope>NUCLEOTIDE SEQUENCE [LARGE SCALE GENOMIC DNA]</scope>
    <source>
        <strain evidence="7 8">SM1705</strain>
    </source>
</reference>
<dbReference type="PRINTS" id="PR00455">
    <property type="entry name" value="HTHTETR"/>
</dbReference>
<dbReference type="SUPFAM" id="SSF46689">
    <property type="entry name" value="Homeodomain-like"/>
    <property type="match status" value="1"/>
</dbReference>
<dbReference type="FunFam" id="1.10.10.60:FF:000141">
    <property type="entry name" value="TetR family transcriptional regulator"/>
    <property type="match status" value="1"/>
</dbReference>
<keyword evidence="4" id="KW-0804">Transcription</keyword>
<dbReference type="PANTHER" id="PTHR47506">
    <property type="entry name" value="TRANSCRIPTIONAL REGULATORY PROTEIN"/>
    <property type="match status" value="1"/>
</dbReference>
<dbReference type="PANTHER" id="PTHR47506:SF7">
    <property type="entry name" value="TRANSCRIPTIONAL REGULATORY PROTEIN"/>
    <property type="match status" value="1"/>
</dbReference>
<dbReference type="InterPro" id="IPR039538">
    <property type="entry name" value="BetI_C"/>
</dbReference>
<dbReference type="RefSeq" id="WP_116392766.1">
    <property type="nucleotide sequence ID" value="NZ_QUQO01000001.1"/>
</dbReference>
<dbReference type="AlphaFoldDB" id="A0A371RKZ7"/>
<accession>A0A371RKZ7</accession>
<feature type="DNA-binding region" description="H-T-H motif" evidence="5">
    <location>
        <begin position="35"/>
        <end position="54"/>
    </location>
</feature>
<comment type="caution">
    <text evidence="7">The sequence shown here is derived from an EMBL/GenBank/DDBJ whole genome shotgun (WGS) entry which is preliminary data.</text>
</comment>
<evidence type="ECO:0000313" key="7">
    <source>
        <dbReference type="EMBL" id="RFB06133.1"/>
    </source>
</evidence>
<protein>
    <submittedName>
        <fullName evidence="7">TetR/AcrR family transcriptional regulator</fullName>
    </submittedName>
</protein>
<evidence type="ECO:0000259" key="6">
    <source>
        <dbReference type="PROSITE" id="PS50977"/>
    </source>
</evidence>
<dbReference type="PROSITE" id="PS50977">
    <property type="entry name" value="HTH_TETR_2"/>
    <property type="match status" value="1"/>
</dbReference>
<dbReference type="SUPFAM" id="SSF48498">
    <property type="entry name" value="Tetracyclin repressor-like, C-terminal domain"/>
    <property type="match status" value="1"/>
</dbReference>
<evidence type="ECO:0000313" key="8">
    <source>
        <dbReference type="Proteomes" id="UP000264589"/>
    </source>
</evidence>